<name>A0A2G5SRB4_9PELO</name>
<dbReference type="AlphaFoldDB" id="A0A2G5SRB4"/>
<reference evidence="2" key="1">
    <citation type="submission" date="2017-10" db="EMBL/GenBank/DDBJ databases">
        <title>Rapid genome shrinkage in a self-fertile nematode reveals novel sperm competition proteins.</title>
        <authorList>
            <person name="Yin D."/>
            <person name="Schwarz E.M."/>
            <person name="Thomas C.G."/>
            <person name="Felde R.L."/>
            <person name="Korf I.F."/>
            <person name="Cutter A.D."/>
            <person name="Schartner C.M."/>
            <person name="Ralston E.J."/>
            <person name="Meyer B.J."/>
            <person name="Haag E.S."/>
        </authorList>
    </citation>
    <scope>NUCLEOTIDE SEQUENCE [LARGE SCALE GENOMIC DNA]</scope>
    <source>
        <strain evidence="2">JU1422</strain>
    </source>
</reference>
<gene>
    <name evidence="1" type="primary">Cnig_chr_X.g23766</name>
    <name evidence="1" type="ORF">B9Z55_023766</name>
</gene>
<proteinExistence type="predicted"/>
<protein>
    <submittedName>
        <fullName evidence="1">Uncharacterized protein</fullName>
    </submittedName>
</protein>
<organism evidence="1 2">
    <name type="scientific">Caenorhabditis nigoni</name>
    <dbReference type="NCBI Taxonomy" id="1611254"/>
    <lineage>
        <taxon>Eukaryota</taxon>
        <taxon>Metazoa</taxon>
        <taxon>Ecdysozoa</taxon>
        <taxon>Nematoda</taxon>
        <taxon>Chromadorea</taxon>
        <taxon>Rhabditida</taxon>
        <taxon>Rhabditina</taxon>
        <taxon>Rhabditomorpha</taxon>
        <taxon>Rhabditoidea</taxon>
        <taxon>Rhabditidae</taxon>
        <taxon>Peloderinae</taxon>
        <taxon>Caenorhabditis</taxon>
    </lineage>
</organism>
<dbReference type="Proteomes" id="UP000230233">
    <property type="component" value="Chromosome X"/>
</dbReference>
<comment type="caution">
    <text evidence="1">The sequence shown here is derived from an EMBL/GenBank/DDBJ whole genome shotgun (WGS) entry which is preliminary data.</text>
</comment>
<accession>A0A2G5SRB4</accession>
<sequence length="119" mass="14111">MNETTHKYLWNVGTFEEQRVNRNPSVLSNINLKLQSRTSELEILKDSTEIPTSSVKYKRFHIRRKSDGRKAKVEVYTKKVILFSLYNIVEKKMREVFRENKIIVDIESNVDTMFHSDSD</sequence>
<evidence type="ECO:0000313" key="2">
    <source>
        <dbReference type="Proteomes" id="UP000230233"/>
    </source>
</evidence>
<keyword evidence="2" id="KW-1185">Reference proteome</keyword>
<dbReference type="EMBL" id="PDUG01000006">
    <property type="protein sequence ID" value="PIC17567.1"/>
    <property type="molecule type" value="Genomic_DNA"/>
</dbReference>
<evidence type="ECO:0000313" key="1">
    <source>
        <dbReference type="EMBL" id="PIC17567.1"/>
    </source>
</evidence>